<dbReference type="EMBL" id="JAQMWT010000066">
    <property type="protein sequence ID" value="KAJ8611651.1"/>
    <property type="molecule type" value="Genomic_DNA"/>
</dbReference>
<evidence type="ECO:0000313" key="9">
    <source>
        <dbReference type="Proteomes" id="UP001230188"/>
    </source>
</evidence>
<keyword evidence="3" id="KW-0862">Zinc</keyword>
<dbReference type="Gene3D" id="1.10.10.60">
    <property type="entry name" value="Homeodomain-like"/>
    <property type="match status" value="1"/>
</dbReference>
<keyword evidence="5" id="KW-0539">Nucleus</keyword>
<dbReference type="InterPro" id="IPR040138">
    <property type="entry name" value="MIER/MTA"/>
</dbReference>
<name>A0AAD7UNM6_9STRA</name>
<organism evidence="8 9">
    <name type="scientific">Chrysophaeum taylorii</name>
    <dbReference type="NCBI Taxonomy" id="2483200"/>
    <lineage>
        <taxon>Eukaryota</taxon>
        <taxon>Sar</taxon>
        <taxon>Stramenopiles</taxon>
        <taxon>Ochrophyta</taxon>
        <taxon>Pelagophyceae</taxon>
        <taxon>Pelagomonadales</taxon>
        <taxon>Pelagomonadaceae</taxon>
        <taxon>Chrysophaeum</taxon>
    </lineage>
</organism>
<feature type="region of interest" description="Disordered" evidence="6">
    <location>
        <begin position="1"/>
        <end position="29"/>
    </location>
</feature>
<dbReference type="GO" id="GO:0003677">
    <property type="term" value="F:DNA binding"/>
    <property type="evidence" value="ECO:0007669"/>
    <property type="project" value="UniProtKB-KW"/>
</dbReference>
<feature type="compositionally biased region" description="Basic and acidic residues" evidence="6">
    <location>
        <begin position="1"/>
        <end position="12"/>
    </location>
</feature>
<feature type="domain" description="SANT" evidence="7">
    <location>
        <begin position="89"/>
        <end position="140"/>
    </location>
</feature>
<dbReference type="GO" id="GO:0005654">
    <property type="term" value="C:nucleoplasm"/>
    <property type="evidence" value="ECO:0007669"/>
    <property type="project" value="TreeGrafter"/>
</dbReference>
<keyword evidence="2" id="KW-0863">Zinc-finger</keyword>
<evidence type="ECO:0000256" key="3">
    <source>
        <dbReference type="ARBA" id="ARBA00022833"/>
    </source>
</evidence>
<evidence type="ECO:0000259" key="7">
    <source>
        <dbReference type="PROSITE" id="PS51293"/>
    </source>
</evidence>
<dbReference type="PROSITE" id="PS51293">
    <property type="entry name" value="SANT"/>
    <property type="match status" value="1"/>
</dbReference>
<comment type="caution">
    <text evidence="8">The sequence shown here is derived from an EMBL/GenBank/DDBJ whole genome shotgun (WGS) entry which is preliminary data.</text>
</comment>
<dbReference type="Proteomes" id="UP001230188">
    <property type="component" value="Unassembled WGS sequence"/>
</dbReference>
<dbReference type="SUPFAM" id="SSF46689">
    <property type="entry name" value="Homeodomain-like"/>
    <property type="match status" value="1"/>
</dbReference>
<dbReference type="PANTHER" id="PTHR10865:SF28">
    <property type="entry name" value="ELM2 DOMAIN-CONTAINING PROTEIN"/>
    <property type="match status" value="1"/>
</dbReference>
<evidence type="ECO:0000256" key="4">
    <source>
        <dbReference type="ARBA" id="ARBA00023125"/>
    </source>
</evidence>
<dbReference type="InterPro" id="IPR001005">
    <property type="entry name" value="SANT/Myb"/>
</dbReference>
<keyword evidence="9" id="KW-1185">Reference proteome</keyword>
<proteinExistence type="predicted"/>
<feature type="compositionally biased region" description="Basic and acidic residues" evidence="6">
    <location>
        <begin position="19"/>
        <end position="29"/>
    </location>
</feature>
<dbReference type="InterPro" id="IPR009057">
    <property type="entry name" value="Homeodomain-like_sf"/>
</dbReference>
<evidence type="ECO:0000313" key="8">
    <source>
        <dbReference type="EMBL" id="KAJ8611651.1"/>
    </source>
</evidence>
<reference evidence="8" key="1">
    <citation type="submission" date="2023-01" db="EMBL/GenBank/DDBJ databases">
        <title>Metagenome sequencing of chrysophaentin producing Chrysophaeum taylorii.</title>
        <authorList>
            <person name="Davison J."/>
            <person name="Bewley C."/>
        </authorList>
    </citation>
    <scope>NUCLEOTIDE SEQUENCE</scope>
    <source>
        <strain evidence="8">NIES-1699</strain>
    </source>
</reference>
<evidence type="ECO:0000256" key="1">
    <source>
        <dbReference type="ARBA" id="ARBA00022723"/>
    </source>
</evidence>
<dbReference type="Pfam" id="PF00249">
    <property type="entry name" value="Myb_DNA-binding"/>
    <property type="match status" value="1"/>
</dbReference>
<dbReference type="GO" id="GO:0042826">
    <property type="term" value="F:histone deacetylase binding"/>
    <property type="evidence" value="ECO:0007669"/>
    <property type="project" value="TreeGrafter"/>
</dbReference>
<dbReference type="SMART" id="SM00717">
    <property type="entry name" value="SANT"/>
    <property type="match status" value="1"/>
</dbReference>
<keyword evidence="4" id="KW-0238">DNA-binding</keyword>
<protein>
    <recommendedName>
        <fullName evidence="7">SANT domain-containing protein</fullName>
    </recommendedName>
</protein>
<dbReference type="GO" id="GO:0003714">
    <property type="term" value="F:transcription corepressor activity"/>
    <property type="evidence" value="ECO:0007669"/>
    <property type="project" value="TreeGrafter"/>
</dbReference>
<evidence type="ECO:0000256" key="2">
    <source>
        <dbReference type="ARBA" id="ARBA00022771"/>
    </source>
</evidence>
<dbReference type="GO" id="GO:0008270">
    <property type="term" value="F:zinc ion binding"/>
    <property type="evidence" value="ECO:0007669"/>
    <property type="project" value="UniProtKB-KW"/>
</dbReference>
<sequence>MEVEATKKRGLEDAASGEDASKARKREVEAKTQRWRTSRMVEDYVTLASDLMVPNVKFGRYGFAPEFGEFPVERPTLLGVLMSPCRRPTVFENWNPREIAVFEGAIALYGKDFRTIQRFVQTKNTKEIIEFYYLWKMSSHYAEWKRNFVPEFPSPYGHDNHASSSSRR</sequence>
<keyword evidence="1" id="KW-0479">Metal-binding</keyword>
<dbReference type="FunFam" id="1.10.10.60:FF:000012">
    <property type="entry name" value="Metastasis-associated 1 family, member 3"/>
    <property type="match status" value="1"/>
</dbReference>
<dbReference type="GO" id="GO:0000122">
    <property type="term" value="P:negative regulation of transcription by RNA polymerase II"/>
    <property type="evidence" value="ECO:0007669"/>
    <property type="project" value="TreeGrafter"/>
</dbReference>
<evidence type="ECO:0000256" key="6">
    <source>
        <dbReference type="SAM" id="MobiDB-lite"/>
    </source>
</evidence>
<dbReference type="InterPro" id="IPR017884">
    <property type="entry name" value="SANT_dom"/>
</dbReference>
<dbReference type="PANTHER" id="PTHR10865">
    <property type="entry name" value="METASTASIS-ASSOCIATED PROTEIN AND MESODERM INDUCTION EARLY RESPONSE PROTEIN"/>
    <property type="match status" value="1"/>
</dbReference>
<evidence type="ECO:0000256" key="5">
    <source>
        <dbReference type="ARBA" id="ARBA00023242"/>
    </source>
</evidence>
<accession>A0AAD7UNM6</accession>
<gene>
    <name evidence="8" type="ORF">CTAYLR_007886</name>
</gene>
<dbReference type="AlphaFoldDB" id="A0AAD7UNM6"/>